<evidence type="ECO:0000256" key="21">
    <source>
        <dbReference type="PIRSR" id="PIRSR038147-3"/>
    </source>
</evidence>
<keyword evidence="9 18" id="KW-0808">Transferase</keyword>
<comment type="catalytic activity">
    <reaction evidence="17 18">
        <text>L-seryl-[protein] + ATP = O-phospho-L-seryl-[protein] + ADP + H(+)</text>
        <dbReference type="Rhea" id="RHEA:17989"/>
        <dbReference type="Rhea" id="RHEA-COMP:9863"/>
        <dbReference type="Rhea" id="RHEA-COMP:11604"/>
        <dbReference type="ChEBI" id="CHEBI:15378"/>
        <dbReference type="ChEBI" id="CHEBI:29999"/>
        <dbReference type="ChEBI" id="CHEBI:30616"/>
        <dbReference type="ChEBI" id="CHEBI:83421"/>
        <dbReference type="ChEBI" id="CHEBI:456216"/>
        <dbReference type="EC" id="2.7.11.1"/>
    </reaction>
</comment>
<gene>
    <name evidence="24" type="ORF">LSAA_9720</name>
</gene>
<dbReference type="PROSITE" id="PS01245">
    <property type="entry name" value="RIO1"/>
    <property type="match status" value="1"/>
</dbReference>
<dbReference type="PIRSF" id="PIRSF038147">
    <property type="entry name" value="Ser/Thr_PK_RIO1"/>
    <property type="match status" value="1"/>
</dbReference>
<evidence type="ECO:0000256" key="14">
    <source>
        <dbReference type="ARBA" id="ARBA00022840"/>
    </source>
</evidence>
<evidence type="ECO:0000256" key="6">
    <source>
        <dbReference type="ARBA" id="ARBA00022490"/>
    </source>
</evidence>
<dbReference type="InterPro" id="IPR000687">
    <property type="entry name" value="RIO_kinase"/>
</dbReference>
<feature type="binding site" evidence="21">
    <location>
        <position position="292"/>
    </location>
    <ligand>
        <name>Mg(2+)</name>
        <dbReference type="ChEBI" id="CHEBI:18420"/>
    </ligand>
</feature>
<accession>A0A7R8CW12</accession>
<evidence type="ECO:0000256" key="12">
    <source>
        <dbReference type="ARBA" id="ARBA00022777"/>
    </source>
</evidence>
<keyword evidence="12 18" id="KW-0418">Kinase</keyword>
<keyword evidence="7" id="KW-0690">Ribosome biogenesis</keyword>
<keyword evidence="25" id="KW-1185">Reference proteome</keyword>
<evidence type="ECO:0000256" key="16">
    <source>
        <dbReference type="ARBA" id="ARBA00047899"/>
    </source>
</evidence>
<evidence type="ECO:0000256" key="22">
    <source>
        <dbReference type="SAM" id="MobiDB-lite"/>
    </source>
</evidence>
<feature type="binding site" evidence="20">
    <location>
        <position position="241"/>
    </location>
    <ligand>
        <name>ATP</name>
        <dbReference type="ChEBI" id="CHEBI:30616"/>
    </ligand>
</feature>
<dbReference type="InterPro" id="IPR017407">
    <property type="entry name" value="Ser/Thr_kinase_Rio1"/>
</dbReference>
<evidence type="ECO:0000256" key="17">
    <source>
        <dbReference type="ARBA" id="ARBA00048679"/>
    </source>
</evidence>
<keyword evidence="6" id="KW-0963">Cytoplasm</keyword>
<dbReference type="InterPro" id="IPR051272">
    <property type="entry name" value="RIO-type_Ser/Thr_kinase"/>
</dbReference>
<dbReference type="GO" id="GO:0004674">
    <property type="term" value="F:protein serine/threonine kinase activity"/>
    <property type="evidence" value="ECO:0007669"/>
    <property type="project" value="UniProtKB-KW"/>
</dbReference>
<feature type="binding site" evidence="20">
    <location>
        <position position="243"/>
    </location>
    <ligand>
        <name>ATP</name>
        <dbReference type="ChEBI" id="CHEBI:30616"/>
    </ligand>
</feature>
<proteinExistence type="inferred from homology"/>
<evidence type="ECO:0000256" key="19">
    <source>
        <dbReference type="PIRSR" id="PIRSR038147-1"/>
    </source>
</evidence>
<dbReference type="GO" id="GO:0046872">
    <property type="term" value="F:metal ion binding"/>
    <property type="evidence" value="ECO:0007669"/>
    <property type="project" value="UniProtKB-KW"/>
</dbReference>
<dbReference type="GO" id="GO:0016787">
    <property type="term" value="F:hydrolase activity"/>
    <property type="evidence" value="ECO:0007669"/>
    <property type="project" value="UniProtKB-KW"/>
</dbReference>
<keyword evidence="15" id="KW-0460">Magnesium</keyword>
<evidence type="ECO:0000256" key="15">
    <source>
        <dbReference type="ARBA" id="ARBA00022842"/>
    </source>
</evidence>
<sequence length="524" mass="60630">MDGQFSDAEDDFKEDESIRIELSSLKMNNGKEAYPAPIASSSSTPTYSSHDEDDFDFDEEENEDHWDEKGRLIVSRAPNSQSMSNKVSKFQPADKILYKYVDKINVEKYAGPKLIGSAVSNLLEHTKQADKERVRLKDKADRATMEQVLDPRTRMIIFKFLNRGLITEINGCISTGKEANVYHCTDKTVVDKAKRIWEKKIHEKWLELGRKKKMRNLTRLYNAGIPCPEPILLRSHVLLMSFIGSEGWPAPRLHDVDISESKARELYWDLSLIVRKIYQLCKLVHGDLSEYNLLYHEGKVYVIDVSQSVEHEHPHALEFLRKDITNINDFFRRQKVNVLSVKELFDFVVDPLISGKEEFVLEELDAKASSRTEEEQTAQDLMDEEVFKRIFIPRRLNEVDKPEREISRAKNGQGDEPSYQSVTGIRVRRGSDECVSSSGDTDSDDENSSPEDEDKIPFRSSRRPRIESPDSKKERKKAVKDSHAEKRKCKVKKTHQEKEGKSGIKEKIKFIYVQHYDYNSFFPL</sequence>
<dbReference type="GO" id="GO:0005737">
    <property type="term" value="C:cytoplasm"/>
    <property type="evidence" value="ECO:0007669"/>
    <property type="project" value="UniProtKB-SubCell"/>
</dbReference>
<keyword evidence="10" id="KW-0479">Metal-binding</keyword>
<dbReference type="OrthoDB" id="205248at2759"/>
<feature type="compositionally biased region" description="Basic and acidic residues" evidence="22">
    <location>
        <begin position="464"/>
        <end position="484"/>
    </location>
</feature>
<evidence type="ECO:0000313" key="25">
    <source>
        <dbReference type="Proteomes" id="UP000675881"/>
    </source>
</evidence>
<evidence type="ECO:0000259" key="23">
    <source>
        <dbReference type="SMART" id="SM00090"/>
    </source>
</evidence>
<feature type="domain" description="RIO kinase" evidence="23">
    <location>
        <begin position="138"/>
        <end position="350"/>
    </location>
</feature>
<evidence type="ECO:0000256" key="5">
    <source>
        <dbReference type="ARBA" id="ARBA00016038"/>
    </source>
</evidence>
<evidence type="ECO:0000256" key="8">
    <source>
        <dbReference type="ARBA" id="ARBA00022527"/>
    </source>
</evidence>
<feature type="region of interest" description="Disordered" evidence="22">
    <location>
        <begin position="402"/>
        <end position="504"/>
    </location>
</feature>
<dbReference type="Gene3D" id="3.30.200.20">
    <property type="entry name" value="Phosphorylase Kinase, domain 1"/>
    <property type="match status" value="1"/>
</dbReference>
<dbReference type="EC" id="2.7.11.1" evidence="4 18"/>
<dbReference type="InterPro" id="IPR018935">
    <property type="entry name" value="RIO_kinase_CS"/>
</dbReference>
<dbReference type="Pfam" id="PF01163">
    <property type="entry name" value="RIO1"/>
    <property type="match status" value="1"/>
</dbReference>
<dbReference type="AlphaFoldDB" id="A0A7R8CW12"/>
<dbReference type="SMART" id="SM00090">
    <property type="entry name" value="RIO"/>
    <property type="match status" value="1"/>
</dbReference>
<comment type="similarity">
    <text evidence="3 18">Belongs to the protein kinase superfamily. RIO-type Ser/Thr kinase family.</text>
</comment>
<evidence type="ECO:0000256" key="7">
    <source>
        <dbReference type="ARBA" id="ARBA00022517"/>
    </source>
</evidence>
<comment type="subcellular location">
    <subcellularLocation>
        <location evidence="2">Cytoplasm</location>
    </subcellularLocation>
</comment>
<keyword evidence="8 18" id="KW-0723">Serine/threonine-protein kinase</keyword>
<keyword evidence="11 18" id="KW-0547">Nucleotide-binding</keyword>
<dbReference type="PANTHER" id="PTHR45723">
    <property type="entry name" value="SERINE/THREONINE-PROTEIN KINASE RIO1"/>
    <property type="match status" value="1"/>
</dbReference>
<keyword evidence="13" id="KW-0378">Hydrolase</keyword>
<protein>
    <recommendedName>
        <fullName evidence="5 18">Serine/threonine-protein kinase RIO1</fullName>
        <ecNumber evidence="4 18">2.7.11.1</ecNumber>
    </recommendedName>
</protein>
<feature type="binding site" evidence="21">
    <location>
        <position position="304"/>
    </location>
    <ligand>
        <name>Mg(2+)</name>
        <dbReference type="ChEBI" id="CHEBI:18420"/>
    </ligand>
</feature>
<evidence type="ECO:0000256" key="18">
    <source>
        <dbReference type="PIRNR" id="PIRNR038147"/>
    </source>
</evidence>
<feature type="compositionally biased region" description="Basic and acidic residues" evidence="22">
    <location>
        <begin position="494"/>
        <end position="504"/>
    </location>
</feature>
<dbReference type="Gene3D" id="1.10.510.10">
    <property type="entry name" value="Transferase(Phosphotransferase) domain 1"/>
    <property type="match status" value="1"/>
</dbReference>
<dbReference type="InterPro" id="IPR018934">
    <property type="entry name" value="RIO_dom"/>
</dbReference>
<name>A0A7R8CW12_LEPSM</name>
<feature type="active site" description="4-aspartylphosphate intermediate" evidence="19">
    <location>
        <position position="304"/>
    </location>
</feature>
<evidence type="ECO:0000256" key="3">
    <source>
        <dbReference type="ARBA" id="ARBA00009196"/>
    </source>
</evidence>
<feature type="compositionally biased region" description="Low complexity" evidence="22">
    <location>
        <begin position="33"/>
        <end position="48"/>
    </location>
</feature>
<evidence type="ECO:0000256" key="11">
    <source>
        <dbReference type="ARBA" id="ARBA00022741"/>
    </source>
</evidence>
<dbReference type="SUPFAM" id="SSF56112">
    <property type="entry name" value="Protein kinase-like (PK-like)"/>
    <property type="match status" value="1"/>
</dbReference>
<evidence type="ECO:0000256" key="2">
    <source>
        <dbReference type="ARBA" id="ARBA00004496"/>
    </source>
</evidence>
<evidence type="ECO:0000256" key="1">
    <source>
        <dbReference type="ARBA" id="ARBA00001946"/>
    </source>
</evidence>
<evidence type="ECO:0000256" key="4">
    <source>
        <dbReference type="ARBA" id="ARBA00012513"/>
    </source>
</evidence>
<dbReference type="GO" id="GO:0042254">
    <property type="term" value="P:ribosome biogenesis"/>
    <property type="evidence" value="ECO:0007669"/>
    <property type="project" value="UniProtKB-KW"/>
</dbReference>
<organism evidence="24 25">
    <name type="scientific">Lepeophtheirus salmonis</name>
    <name type="common">Salmon louse</name>
    <name type="synonym">Caligus salmonis</name>
    <dbReference type="NCBI Taxonomy" id="72036"/>
    <lineage>
        <taxon>Eukaryota</taxon>
        <taxon>Metazoa</taxon>
        <taxon>Ecdysozoa</taxon>
        <taxon>Arthropoda</taxon>
        <taxon>Crustacea</taxon>
        <taxon>Multicrustacea</taxon>
        <taxon>Hexanauplia</taxon>
        <taxon>Copepoda</taxon>
        <taxon>Siphonostomatoida</taxon>
        <taxon>Caligidae</taxon>
        <taxon>Lepeophtheirus</taxon>
    </lineage>
</organism>
<dbReference type="EMBL" id="HG994584">
    <property type="protein sequence ID" value="CAF2949602.1"/>
    <property type="molecule type" value="Genomic_DNA"/>
</dbReference>
<dbReference type="InterPro" id="IPR011009">
    <property type="entry name" value="Kinase-like_dom_sf"/>
</dbReference>
<feature type="compositionally biased region" description="Acidic residues" evidence="22">
    <location>
        <begin position="441"/>
        <end position="454"/>
    </location>
</feature>
<evidence type="ECO:0000256" key="13">
    <source>
        <dbReference type="ARBA" id="ARBA00022801"/>
    </source>
</evidence>
<comment type="catalytic activity">
    <reaction evidence="16 18">
        <text>L-threonyl-[protein] + ATP = O-phospho-L-threonyl-[protein] + ADP + H(+)</text>
        <dbReference type="Rhea" id="RHEA:46608"/>
        <dbReference type="Rhea" id="RHEA-COMP:11060"/>
        <dbReference type="Rhea" id="RHEA-COMP:11605"/>
        <dbReference type="ChEBI" id="CHEBI:15378"/>
        <dbReference type="ChEBI" id="CHEBI:30013"/>
        <dbReference type="ChEBI" id="CHEBI:30616"/>
        <dbReference type="ChEBI" id="CHEBI:61977"/>
        <dbReference type="ChEBI" id="CHEBI:456216"/>
        <dbReference type="EC" id="2.7.11.1"/>
    </reaction>
</comment>
<reference evidence="24" key="1">
    <citation type="submission" date="2021-02" db="EMBL/GenBank/DDBJ databases">
        <authorList>
            <person name="Bekaert M."/>
        </authorList>
    </citation>
    <scope>NUCLEOTIDE SEQUENCE</scope>
    <source>
        <strain evidence="24">IoA-00</strain>
    </source>
</reference>
<dbReference type="FunFam" id="1.10.510.10:FF:000232">
    <property type="entry name" value="Serine/threonine-protein kinase RIO1"/>
    <property type="match status" value="1"/>
</dbReference>
<evidence type="ECO:0000256" key="10">
    <source>
        <dbReference type="ARBA" id="ARBA00022723"/>
    </source>
</evidence>
<evidence type="ECO:0000313" key="24">
    <source>
        <dbReference type="EMBL" id="CAF2949602.1"/>
    </source>
</evidence>
<dbReference type="Proteomes" id="UP000675881">
    <property type="component" value="Chromosome 5"/>
</dbReference>
<comment type="cofactor">
    <cofactor evidence="1 21">
        <name>Mg(2+)</name>
        <dbReference type="ChEBI" id="CHEBI:18420"/>
    </cofactor>
</comment>
<keyword evidence="14 18" id="KW-0067">ATP-binding</keyword>
<feature type="active site" description="Proton acceptor" evidence="19">
    <location>
        <position position="287"/>
    </location>
</feature>
<evidence type="ECO:0000256" key="9">
    <source>
        <dbReference type="ARBA" id="ARBA00022679"/>
    </source>
</evidence>
<dbReference type="GO" id="GO:0005524">
    <property type="term" value="F:ATP binding"/>
    <property type="evidence" value="ECO:0007669"/>
    <property type="project" value="UniProtKB-KW"/>
</dbReference>
<feature type="compositionally biased region" description="Acidic residues" evidence="22">
    <location>
        <begin position="51"/>
        <end position="62"/>
    </location>
</feature>
<evidence type="ECO:0000256" key="20">
    <source>
        <dbReference type="PIRSR" id="PIRSR038147-2"/>
    </source>
</evidence>
<feature type="region of interest" description="Disordered" evidence="22">
    <location>
        <begin position="31"/>
        <end position="62"/>
    </location>
</feature>